<feature type="non-terminal residue" evidence="1">
    <location>
        <position position="1"/>
    </location>
</feature>
<proteinExistence type="predicted"/>
<dbReference type="AlphaFoldDB" id="A0A6N2BEP4"/>
<accession>A0A6N2BEP4</accession>
<organism evidence="1">
    <name type="scientific">Solanum chilense</name>
    <name type="common">Tomato</name>
    <name type="synonym">Lycopersicon chilense</name>
    <dbReference type="NCBI Taxonomy" id="4083"/>
    <lineage>
        <taxon>Eukaryota</taxon>
        <taxon>Viridiplantae</taxon>
        <taxon>Streptophyta</taxon>
        <taxon>Embryophyta</taxon>
        <taxon>Tracheophyta</taxon>
        <taxon>Spermatophyta</taxon>
        <taxon>Magnoliopsida</taxon>
        <taxon>eudicotyledons</taxon>
        <taxon>Gunneridae</taxon>
        <taxon>Pentapetalae</taxon>
        <taxon>asterids</taxon>
        <taxon>lamiids</taxon>
        <taxon>Solanales</taxon>
        <taxon>Solanaceae</taxon>
        <taxon>Solanoideae</taxon>
        <taxon>Solaneae</taxon>
        <taxon>Solanum</taxon>
        <taxon>Solanum subgen. Lycopersicon</taxon>
    </lineage>
</organism>
<name>A0A6N2BEP4_SOLCI</name>
<comment type="caution">
    <text evidence="1">The sequence shown here is derived from an EMBL/GenBank/DDBJ whole genome shotgun (WGS) entry which is preliminary data.</text>
</comment>
<gene>
    <name evidence="1" type="ORF">EJD97_012902</name>
</gene>
<dbReference type="EMBL" id="RXGB01003296">
    <property type="protein sequence ID" value="TMW92528.1"/>
    <property type="molecule type" value="Genomic_DNA"/>
</dbReference>
<evidence type="ECO:0000313" key="1">
    <source>
        <dbReference type="EMBL" id="TMW92528.1"/>
    </source>
</evidence>
<protein>
    <submittedName>
        <fullName evidence="1">Uncharacterized protein</fullName>
    </submittedName>
</protein>
<reference evidence="1" key="1">
    <citation type="submission" date="2019-05" db="EMBL/GenBank/DDBJ databases">
        <title>The de novo reference genome and transcriptome assemblies of the wild tomato species Solanum chilense.</title>
        <authorList>
            <person name="Stam R."/>
            <person name="Nosenko T."/>
            <person name="Hoerger A.C."/>
            <person name="Stephan W."/>
            <person name="Seidel M.A."/>
            <person name="Kuhn J.M.M."/>
            <person name="Haberer G."/>
            <person name="Tellier A."/>
        </authorList>
    </citation>
    <scope>NUCLEOTIDE SEQUENCE</scope>
    <source>
        <tissue evidence="1">Mature leaves</tissue>
    </source>
</reference>
<sequence>DEMVDGKNKITKEGHTPDLFIPPFDAMGRVLRHVTHVATDDSSVATCVGVDDGAGVGGGAAACVGAAACASAGQHKGTTSCRRCCGFLCEKCKKHDVDSIMYLQKLSEAVNELKKRGGVKGIVSKNVRHAYTPKAKRRKESFAKEMQNLMRKMFGEIPWAVMEEEMTEYKKLNINRRPFVAEKEAV</sequence>
<feature type="non-terminal residue" evidence="1">
    <location>
        <position position="186"/>
    </location>
</feature>